<evidence type="ECO:0000313" key="3">
    <source>
        <dbReference type="EMBL" id="APH05312.1"/>
    </source>
</evidence>
<dbReference type="CDD" id="cd03414">
    <property type="entry name" value="CbiX_SirB_C"/>
    <property type="match status" value="1"/>
</dbReference>
<sequence length="257" mass="28659">MKQAVLYVCHGSRVPQARVEAVDFIEKVKQKINAPIQEVCFLELAEPSIEDGFKVCVEQGATHIAVIPLLLLTAAHAKSDIPLEVAHVATQFPDIEITYGKPIGVDDRIADMLIDKMNQEALVTPTSIAVLVGRGSSDVDVVNDLNTISTVLHQSSELKSVHTCYLTAAEPRFAKTIEELYHSKEESIFIVPYLIFTGLLKKEVDETIEKYDWGTRKVKVCSYLGPHPILLDLFVRRVNEAIENKNKIYTFTVGTPR</sequence>
<keyword evidence="1" id="KW-0479">Metal-binding</keyword>
<gene>
    <name evidence="3" type="ORF">A9C19_11425</name>
</gene>
<dbReference type="CDD" id="cd03416">
    <property type="entry name" value="CbiX_SirB_N"/>
    <property type="match status" value="1"/>
</dbReference>
<evidence type="ECO:0000313" key="4">
    <source>
        <dbReference type="Proteomes" id="UP000181936"/>
    </source>
</evidence>
<dbReference type="KEGG" id="bwh:A9C19_11425"/>
<keyword evidence="2" id="KW-0456">Lyase</keyword>
<organism evidence="3 4">
    <name type="scientific">Bacillus weihaiensis</name>
    <dbReference type="NCBI Taxonomy" id="1547283"/>
    <lineage>
        <taxon>Bacteria</taxon>
        <taxon>Bacillati</taxon>
        <taxon>Bacillota</taxon>
        <taxon>Bacilli</taxon>
        <taxon>Bacillales</taxon>
        <taxon>Bacillaceae</taxon>
        <taxon>Bacillus</taxon>
    </lineage>
</organism>
<dbReference type="RefSeq" id="WP_072580103.1">
    <property type="nucleotide sequence ID" value="NZ_CP016020.1"/>
</dbReference>
<dbReference type="SUPFAM" id="SSF53800">
    <property type="entry name" value="Chelatase"/>
    <property type="match status" value="1"/>
</dbReference>
<dbReference type="AlphaFoldDB" id="A0A1L3MSI8"/>
<dbReference type="Pfam" id="PF01903">
    <property type="entry name" value="CbiX"/>
    <property type="match status" value="2"/>
</dbReference>
<dbReference type="Proteomes" id="UP000181936">
    <property type="component" value="Chromosome"/>
</dbReference>
<dbReference type="GO" id="GO:0016829">
    <property type="term" value="F:lyase activity"/>
    <property type="evidence" value="ECO:0007669"/>
    <property type="project" value="UniProtKB-KW"/>
</dbReference>
<protein>
    <recommendedName>
        <fullName evidence="5">Sirohydrochlorin ferrochelatase</fullName>
    </recommendedName>
</protein>
<evidence type="ECO:0000256" key="2">
    <source>
        <dbReference type="ARBA" id="ARBA00023239"/>
    </source>
</evidence>
<dbReference type="InterPro" id="IPR050963">
    <property type="entry name" value="Sirohydro_Cobaltochel/CbiX"/>
</dbReference>
<dbReference type="PANTHER" id="PTHR33542">
    <property type="entry name" value="SIROHYDROCHLORIN FERROCHELATASE, CHLOROPLASTIC"/>
    <property type="match status" value="1"/>
</dbReference>
<dbReference type="GO" id="GO:0046872">
    <property type="term" value="F:metal ion binding"/>
    <property type="evidence" value="ECO:0007669"/>
    <property type="project" value="UniProtKB-KW"/>
</dbReference>
<dbReference type="OrthoDB" id="9797895at2"/>
<evidence type="ECO:0000256" key="1">
    <source>
        <dbReference type="ARBA" id="ARBA00022723"/>
    </source>
</evidence>
<proteinExistence type="predicted"/>
<dbReference type="EMBL" id="CP016020">
    <property type="protein sequence ID" value="APH05312.1"/>
    <property type="molecule type" value="Genomic_DNA"/>
</dbReference>
<keyword evidence="4" id="KW-1185">Reference proteome</keyword>
<dbReference type="InterPro" id="IPR002762">
    <property type="entry name" value="CbiX-like"/>
</dbReference>
<evidence type="ECO:0008006" key="5">
    <source>
        <dbReference type="Google" id="ProtNLM"/>
    </source>
</evidence>
<dbReference type="PANTHER" id="PTHR33542:SF3">
    <property type="entry name" value="SIROHYDROCHLORIN FERROCHELATASE, CHLOROPLASTIC"/>
    <property type="match status" value="1"/>
</dbReference>
<name>A0A1L3MSI8_9BACI</name>
<reference evidence="3 4" key="1">
    <citation type="journal article" date="2016" name="Sci. Rep.">
        <title>Complete genome sequence and transcriptomic analysis of a novel marine strain Bacillus weihaiensis reveals the mechanism of brown algae degradation.</title>
        <authorList>
            <person name="Zhu Y."/>
            <person name="Chen P."/>
            <person name="Bao Y."/>
            <person name="Men Y."/>
            <person name="Zeng Y."/>
            <person name="Yang J."/>
            <person name="Sun J."/>
            <person name="Sun Y."/>
        </authorList>
    </citation>
    <scope>NUCLEOTIDE SEQUENCE [LARGE SCALE GENOMIC DNA]</scope>
    <source>
        <strain evidence="3 4">Alg07</strain>
    </source>
</reference>
<accession>A0A1L3MSI8</accession>
<dbReference type="STRING" id="1547283.A9C19_11425"/>
<dbReference type="Gene3D" id="3.40.50.1400">
    <property type="match status" value="2"/>
</dbReference>